<evidence type="ECO:0000259" key="1">
    <source>
        <dbReference type="Pfam" id="PF01370"/>
    </source>
</evidence>
<name>A0A1F5WFA5_9BACT</name>
<dbReference type="Proteomes" id="UP000178276">
    <property type="component" value="Unassembled WGS sequence"/>
</dbReference>
<dbReference type="InterPro" id="IPR036291">
    <property type="entry name" value="NAD(P)-bd_dom_sf"/>
</dbReference>
<dbReference type="InterPro" id="IPR001509">
    <property type="entry name" value="Epimerase_deHydtase"/>
</dbReference>
<comment type="caution">
    <text evidence="2">The sequence shown here is derived from an EMBL/GenBank/DDBJ whole genome shotgun (WGS) entry which is preliminary data.</text>
</comment>
<gene>
    <name evidence="2" type="ORF">A2W57_00400</name>
</gene>
<dbReference type="STRING" id="1798331.A2W57_00400"/>
<sequence>MKLLITGFEGYIGTRLTRSAIKVGHDVTGLDVGFYRDGNLGGGIENPPTIIHKDIRSISAEDLSGFDAVIHLSELSNDPLGENNPALTYEINNKGTERVAELAKKAGVKRFVYSSSCSVYGASDEIADENSPTNPLTVYAKCKILNEEYISKLADDKFSPVFLRNATAYGLSARMRFDLVINYLAGSALVTGEIKMTSDGNAWRPFVHVDDICRAMLHVLEAPKEQVHNKIFNVGGEGSNYTIKEISEIISEALPGCKITLDDTNPDKRNYRVDFGKINTQLPGFKINRDIKEGIKELISAFKAAGMKKKDFESPEYYRLAKIKFLADAGKIDNKFYFKEYAV</sequence>
<reference evidence="2 3" key="1">
    <citation type="journal article" date="2016" name="Nat. Commun.">
        <title>Thousands of microbial genomes shed light on interconnected biogeochemical processes in an aquifer system.</title>
        <authorList>
            <person name="Anantharaman K."/>
            <person name="Brown C.T."/>
            <person name="Hug L.A."/>
            <person name="Sharon I."/>
            <person name="Castelle C.J."/>
            <person name="Probst A.J."/>
            <person name="Thomas B.C."/>
            <person name="Singh A."/>
            <person name="Wilkins M.J."/>
            <person name="Karaoz U."/>
            <person name="Brodie E.L."/>
            <person name="Williams K.H."/>
            <person name="Hubbard S.S."/>
            <person name="Banfield J.F."/>
        </authorList>
    </citation>
    <scope>NUCLEOTIDE SEQUENCE [LARGE SCALE GENOMIC DNA]</scope>
</reference>
<dbReference type="AlphaFoldDB" id="A0A1F5WFA5"/>
<dbReference type="PANTHER" id="PTHR43245">
    <property type="entry name" value="BIFUNCTIONAL POLYMYXIN RESISTANCE PROTEIN ARNA"/>
    <property type="match status" value="1"/>
</dbReference>
<evidence type="ECO:0000313" key="3">
    <source>
        <dbReference type="Proteomes" id="UP000178276"/>
    </source>
</evidence>
<protein>
    <submittedName>
        <fullName evidence="2">NAD-dependent dehydratase</fullName>
    </submittedName>
</protein>
<evidence type="ECO:0000313" key="2">
    <source>
        <dbReference type="EMBL" id="OGF74306.1"/>
    </source>
</evidence>
<dbReference type="Gene3D" id="3.40.50.720">
    <property type="entry name" value="NAD(P)-binding Rossmann-like Domain"/>
    <property type="match status" value="1"/>
</dbReference>
<dbReference type="EMBL" id="MFHJ01000011">
    <property type="protein sequence ID" value="OGF74306.1"/>
    <property type="molecule type" value="Genomic_DNA"/>
</dbReference>
<dbReference type="SUPFAM" id="SSF51735">
    <property type="entry name" value="NAD(P)-binding Rossmann-fold domains"/>
    <property type="match status" value="1"/>
</dbReference>
<proteinExistence type="predicted"/>
<accession>A0A1F5WFA5</accession>
<dbReference type="Pfam" id="PF01370">
    <property type="entry name" value="Epimerase"/>
    <property type="match status" value="1"/>
</dbReference>
<feature type="domain" description="NAD-dependent epimerase/dehydratase" evidence="1">
    <location>
        <begin position="4"/>
        <end position="235"/>
    </location>
</feature>
<dbReference type="InterPro" id="IPR050177">
    <property type="entry name" value="Lipid_A_modif_metabolic_enz"/>
</dbReference>
<dbReference type="CDD" id="cd08946">
    <property type="entry name" value="SDR_e"/>
    <property type="match status" value="1"/>
</dbReference>
<dbReference type="PANTHER" id="PTHR43245:SF23">
    <property type="entry name" value="NAD(P)-BINDING DOMAIN-CONTAINING PROTEIN"/>
    <property type="match status" value="1"/>
</dbReference>
<organism evidence="2 3">
    <name type="scientific">Candidatus Giovannonibacteria bacterium RIFCSPHIGHO2_02_43_16</name>
    <dbReference type="NCBI Taxonomy" id="1798331"/>
    <lineage>
        <taxon>Bacteria</taxon>
        <taxon>Candidatus Giovannoniibacteriota</taxon>
    </lineage>
</organism>